<evidence type="ECO:0000313" key="3">
    <source>
        <dbReference type="EMBL" id="MFB9312288.1"/>
    </source>
</evidence>
<evidence type="ECO:0000259" key="2">
    <source>
        <dbReference type="Pfam" id="PF00881"/>
    </source>
</evidence>
<reference evidence="3 4" key="1">
    <citation type="submission" date="2024-09" db="EMBL/GenBank/DDBJ databases">
        <authorList>
            <person name="Sun Q."/>
            <person name="Mori K."/>
        </authorList>
    </citation>
    <scope>NUCLEOTIDE SEQUENCE [LARGE SCALE GENOMIC DNA]</scope>
    <source>
        <strain evidence="3 4">JCM 9626</strain>
    </source>
</reference>
<keyword evidence="4" id="KW-1185">Reference proteome</keyword>
<dbReference type="PANTHER" id="PTHR43745:SF2">
    <property type="entry name" value="NITROREDUCTASE MJ1384-RELATED"/>
    <property type="match status" value="1"/>
</dbReference>
<dbReference type="InterPro" id="IPR052544">
    <property type="entry name" value="Bacteriocin_Proc_Enz"/>
</dbReference>
<dbReference type="Proteomes" id="UP001589750">
    <property type="component" value="Unassembled WGS sequence"/>
</dbReference>
<evidence type="ECO:0000313" key="4">
    <source>
        <dbReference type="Proteomes" id="UP001589750"/>
    </source>
</evidence>
<comment type="caution">
    <text evidence="3">The sequence shown here is derived from an EMBL/GenBank/DDBJ whole genome shotgun (WGS) entry which is preliminary data.</text>
</comment>
<sequence>MSASVDLVAEIHGRLNGTTVPRRPRPGTAPPLVAPSSRPLQVPLRPGGDLGAVQAGRRSAYRFGGPPSVDEVAAVIHHGVGTAPRAGGLPSLVSFLVTTPGGDLSEGVHRVDPCLPVPSLVAVRAGDPTSFVAQSLDQPAFADRVPLWLVLVADLGVALGHYPARHYRTLHLDAGVALQNALLVATALGLSACPVMGYDDDAWAELLDLDDRRFVAVLVALGRPRLEGGGGRGRGRIGGT</sequence>
<proteinExistence type="predicted"/>
<organism evidence="3 4">
    <name type="scientific">Nocardioides plantarum</name>
    <dbReference type="NCBI Taxonomy" id="29299"/>
    <lineage>
        <taxon>Bacteria</taxon>
        <taxon>Bacillati</taxon>
        <taxon>Actinomycetota</taxon>
        <taxon>Actinomycetes</taxon>
        <taxon>Propionibacteriales</taxon>
        <taxon>Nocardioidaceae</taxon>
        <taxon>Nocardioides</taxon>
    </lineage>
</organism>
<protein>
    <submittedName>
        <fullName evidence="3">Nitroreductase family protein</fullName>
    </submittedName>
</protein>
<dbReference type="Gene3D" id="3.40.109.10">
    <property type="entry name" value="NADH Oxidase"/>
    <property type="match status" value="1"/>
</dbReference>
<gene>
    <name evidence="3" type="ORF">ACFFRI_04460</name>
</gene>
<feature type="domain" description="Nitroreductase" evidence="2">
    <location>
        <begin position="56"/>
        <end position="222"/>
    </location>
</feature>
<dbReference type="SUPFAM" id="SSF55469">
    <property type="entry name" value="FMN-dependent nitroreductase-like"/>
    <property type="match status" value="1"/>
</dbReference>
<dbReference type="PANTHER" id="PTHR43745">
    <property type="entry name" value="NITROREDUCTASE MJ1384-RELATED"/>
    <property type="match status" value="1"/>
</dbReference>
<dbReference type="RefSeq" id="WP_140008386.1">
    <property type="nucleotide sequence ID" value="NZ_JBHMDG010000005.1"/>
</dbReference>
<dbReference type="InterPro" id="IPR029479">
    <property type="entry name" value="Nitroreductase"/>
</dbReference>
<name>A0ABV5K6B1_9ACTN</name>
<dbReference type="EMBL" id="JBHMDG010000005">
    <property type="protein sequence ID" value="MFB9312288.1"/>
    <property type="molecule type" value="Genomic_DNA"/>
</dbReference>
<evidence type="ECO:0000256" key="1">
    <source>
        <dbReference type="SAM" id="MobiDB-lite"/>
    </source>
</evidence>
<dbReference type="InterPro" id="IPR000415">
    <property type="entry name" value="Nitroreductase-like"/>
</dbReference>
<accession>A0ABV5K6B1</accession>
<dbReference type="CDD" id="cd02142">
    <property type="entry name" value="McbC_SagB-like_oxidoreductase"/>
    <property type="match status" value="1"/>
</dbReference>
<feature type="region of interest" description="Disordered" evidence="1">
    <location>
        <begin position="15"/>
        <end position="40"/>
    </location>
</feature>
<dbReference type="Pfam" id="PF00881">
    <property type="entry name" value="Nitroreductase"/>
    <property type="match status" value="1"/>
</dbReference>